<dbReference type="eggNOG" id="KOG3081">
    <property type="taxonomic scope" value="Eukaryota"/>
</dbReference>
<evidence type="ECO:0000313" key="3">
    <source>
        <dbReference type="EMBL" id="ETW37212.1"/>
    </source>
</evidence>
<sequence>MDTLLQIRDFFYGGFNKHCLSYFENVKDEKEKKECEEFIYQIYMMENIKKDAILKLKNEKNENLYLLYLYYKYYYMNDKENVLNEIKQLNTSSCNANILKSRIFFDNDLLDECFDLLENGTIEIKAAKIFFLLNINRQDIVNEIIKDFLHMNEEIPIIKIVLAIYYLFNDNNKESFLIFDDLESLYGSMINDHSNIILNGKAVASILNYEFNDAKEFLKNQINNGDILYNLITCSLYLYELDEANEYLTKLYDNYSSHDSLKVLKKIDDEVDNFVQNSDDDFVQNLFKSKLPENCRHITLYKNGFIVDDGEFRDLEIEENKKFMANIEAGILPKEFASKDKTMNVAIKDKSNQIYTKKKTKEQELYKGQGVKLGGTISSISEEEINKISTDPNNIKEIKIDDKKPITTLHIRLYNGKKITQKFNYDHTVEDLFQFVFSYTPVNFSLSYDYPLKLINRNEHQTLESAKLLDLLITQKLIP</sequence>
<dbReference type="SMART" id="SM00166">
    <property type="entry name" value="UBX"/>
    <property type="match status" value="1"/>
</dbReference>
<dbReference type="CDD" id="cd01770">
    <property type="entry name" value="UBX_UBXN2"/>
    <property type="match status" value="1"/>
</dbReference>
<reference evidence="3 4" key="1">
    <citation type="submission" date="2013-02" db="EMBL/GenBank/DDBJ databases">
        <title>The Genome Annotation of Plasmodium falciparum Tanzania (2000708).</title>
        <authorList>
            <consortium name="The Broad Institute Genome Sequencing Platform"/>
            <consortium name="The Broad Institute Genome Sequencing Center for Infectious Disease"/>
            <person name="Neafsey D."/>
            <person name="Hoffman S."/>
            <person name="Volkman S."/>
            <person name="Rosenthal P."/>
            <person name="Walker B."/>
            <person name="Young S.K."/>
            <person name="Zeng Q."/>
            <person name="Gargeya S."/>
            <person name="Fitzgerald M."/>
            <person name="Haas B."/>
            <person name="Abouelleil A."/>
            <person name="Allen A.W."/>
            <person name="Alvarado L."/>
            <person name="Arachchi H.M."/>
            <person name="Berlin A.M."/>
            <person name="Chapman S.B."/>
            <person name="Gainer-Dewar J."/>
            <person name="Goldberg J."/>
            <person name="Griggs A."/>
            <person name="Gujja S."/>
            <person name="Hansen M."/>
            <person name="Howarth C."/>
            <person name="Imamovic A."/>
            <person name="Ireland A."/>
            <person name="Larimer J."/>
            <person name="McCowan C."/>
            <person name="Murphy C."/>
            <person name="Pearson M."/>
            <person name="Poon T.W."/>
            <person name="Priest M."/>
            <person name="Roberts A."/>
            <person name="Saif S."/>
            <person name="Shea T."/>
            <person name="Sisk P."/>
            <person name="Sykes S."/>
            <person name="Wortman J."/>
            <person name="Nusbaum C."/>
            <person name="Birren B."/>
        </authorList>
    </citation>
    <scope>NUCLEOTIDE SEQUENCE [LARGE SCALE GENOMIC DNA]</scope>
    <source>
        <strain evidence="4">Tanzania (2000708)</strain>
    </source>
</reference>
<dbReference type="Proteomes" id="UP000030708">
    <property type="component" value="Unassembled WGS sequence"/>
</dbReference>
<dbReference type="Pfam" id="PF00789">
    <property type="entry name" value="UBX"/>
    <property type="match status" value="1"/>
</dbReference>
<evidence type="ECO:0008006" key="5">
    <source>
        <dbReference type="Google" id="ProtNLM"/>
    </source>
</evidence>
<evidence type="ECO:0000313" key="4">
    <source>
        <dbReference type="Proteomes" id="UP000030708"/>
    </source>
</evidence>
<dbReference type="InterPro" id="IPR036241">
    <property type="entry name" value="NSFL1C_SEP_dom_sf"/>
</dbReference>
<feature type="domain" description="SEP" evidence="2">
    <location>
        <begin position="293"/>
        <end position="356"/>
    </location>
</feature>
<dbReference type="SUPFAM" id="SSF102848">
    <property type="entry name" value="NSFL1 (p97 ATPase) cofactor p47, SEP domain"/>
    <property type="match status" value="1"/>
</dbReference>
<dbReference type="SMART" id="SM00553">
    <property type="entry name" value="SEP"/>
    <property type="match status" value="1"/>
</dbReference>
<dbReference type="FunFam" id="3.10.20.90:FF:000270">
    <property type="entry name" value="Ubiquitin regulatory protein, putative"/>
    <property type="match status" value="1"/>
</dbReference>
<accession>A0A024W914</accession>
<dbReference type="GO" id="GO:0000045">
    <property type="term" value="P:autophagosome assembly"/>
    <property type="evidence" value="ECO:0007669"/>
    <property type="project" value="TreeGrafter"/>
</dbReference>
<dbReference type="Pfam" id="PF08059">
    <property type="entry name" value="SEP"/>
    <property type="match status" value="1"/>
</dbReference>
<dbReference type="EMBL" id="KI926386">
    <property type="protein sequence ID" value="ETW37212.1"/>
    <property type="molecule type" value="Genomic_DNA"/>
</dbReference>
<dbReference type="SUPFAM" id="SSF54236">
    <property type="entry name" value="Ubiquitin-like"/>
    <property type="match status" value="1"/>
</dbReference>
<dbReference type="InterPro" id="IPR029071">
    <property type="entry name" value="Ubiquitin-like_domsf"/>
</dbReference>
<dbReference type="PROSITE" id="PS50033">
    <property type="entry name" value="UBX"/>
    <property type="match status" value="1"/>
</dbReference>
<dbReference type="PROSITE" id="PS51399">
    <property type="entry name" value="SEP"/>
    <property type="match status" value="1"/>
</dbReference>
<dbReference type="PANTHER" id="PTHR23333:SF20">
    <property type="entry name" value="NSFL1 COFACTOR P47"/>
    <property type="match status" value="1"/>
</dbReference>
<dbReference type="InterPro" id="IPR001012">
    <property type="entry name" value="UBX_dom"/>
</dbReference>
<feature type="domain" description="UBX" evidence="1">
    <location>
        <begin position="402"/>
        <end position="469"/>
    </location>
</feature>
<protein>
    <recommendedName>
        <fullName evidence="5">UBX domain-containing protein</fullName>
    </recommendedName>
</protein>
<dbReference type="AlphaFoldDB" id="A0A024W914"/>
<dbReference type="GO" id="GO:0007030">
    <property type="term" value="P:Golgi organization"/>
    <property type="evidence" value="ECO:0007669"/>
    <property type="project" value="TreeGrafter"/>
</dbReference>
<evidence type="ECO:0000259" key="2">
    <source>
        <dbReference type="PROSITE" id="PS51399"/>
    </source>
</evidence>
<dbReference type="GO" id="GO:0043130">
    <property type="term" value="F:ubiquitin binding"/>
    <property type="evidence" value="ECO:0007669"/>
    <property type="project" value="TreeGrafter"/>
</dbReference>
<name>A0A024W914_PLAFA</name>
<dbReference type="GO" id="GO:0005829">
    <property type="term" value="C:cytosol"/>
    <property type="evidence" value="ECO:0007669"/>
    <property type="project" value="TreeGrafter"/>
</dbReference>
<dbReference type="Pfam" id="PF04733">
    <property type="entry name" value="Coatomer_E"/>
    <property type="match status" value="1"/>
</dbReference>
<dbReference type="GO" id="GO:0005634">
    <property type="term" value="C:nucleus"/>
    <property type="evidence" value="ECO:0007669"/>
    <property type="project" value="TreeGrafter"/>
</dbReference>
<proteinExistence type="predicted"/>
<dbReference type="Gene3D" id="3.10.20.90">
    <property type="entry name" value="Phosphatidylinositol 3-kinase Catalytic Subunit, Chain A, domain 1"/>
    <property type="match status" value="1"/>
</dbReference>
<dbReference type="PANTHER" id="PTHR23333">
    <property type="entry name" value="UBX DOMAIN CONTAINING PROTEIN"/>
    <property type="match status" value="1"/>
</dbReference>
<dbReference type="Gene3D" id="3.30.420.210">
    <property type="entry name" value="SEP domain"/>
    <property type="match status" value="1"/>
</dbReference>
<dbReference type="GO" id="GO:0043161">
    <property type="term" value="P:proteasome-mediated ubiquitin-dependent protein catabolic process"/>
    <property type="evidence" value="ECO:0007669"/>
    <property type="project" value="TreeGrafter"/>
</dbReference>
<dbReference type="OrthoDB" id="310217at2759"/>
<dbReference type="GO" id="GO:0061025">
    <property type="term" value="P:membrane fusion"/>
    <property type="evidence" value="ECO:0007669"/>
    <property type="project" value="TreeGrafter"/>
</dbReference>
<dbReference type="Gene3D" id="1.25.40.10">
    <property type="entry name" value="Tetratricopeptide repeat domain"/>
    <property type="match status" value="1"/>
</dbReference>
<evidence type="ECO:0000259" key="1">
    <source>
        <dbReference type="PROSITE" id="PS50033"/>
    </source>
</evidence>
<dbReference type="InterPro" id="IPR012989">
    <property type="entry name" value="SEP_domain"/>
</dbReference>
<dbReference type="GO" id="GO:0031468">
    <property type="term" value="P:nuclear membrane reassembly"/>
    <property type="evidence" value="ECO:0007669"/>
    <property type="project" value="TreeGrafter"/>
</dbReference>
<reference evidence="3 4" key="2">
    <citation type="submission" date="2013-02" db="EMBL/GenBank/DDBJ databases">
        <title>The Genome Sequence of Plasmodium falciparum Tanzania (2000708).</title>
        <authorList>
            <consortium name="The Broad Institute Genome Sequencing Platform"/>
            <consortium name="The Broad Institute Genome Sequencing Center for Infectious Disease"/>
            <person name="Neafsey D."/>
            <person name="Cheeseman I."/>
            <person name="Volkman S."/>
            <person name="Adams J."/>
            <person name="Walker B."/>
            <person name="Young S.K."/>
            <person name="Zeng Q."/>
            <person name="Gargeya S."/>
            <person name="Fitzgerald M."/>
            <person name="Haas B."/>
            <person name="Abouelleil A."/>
            <person name="Alvarado L."/>
            <person name="Arachchi H.M."/>
            <person name="Berlin A.M."/>
            <person name="Chapman S.B."/>
            <person name="Dewar J."/>
            <person name="Goldberg J."/>
            <person name="Griggs A."/>
            <person name="Gujja S."/>
            <person name="Hansen M."/>
            <person name="Howarth C."/>
            <person name="Imamovic A."/>
            <person name="Larimer J."/>
            <person name="McCowan C."/>
            <person name="Murphy C."/>
            <person name="Neiman D."/>
            <person name="Pearson M."/>
            <person name="Priest M."/>
            <person name="Roberts A."/>
            <person name="Saif S."/>
            <person name="Shea T."/>
            <person name="Sisk P."/>
            <person name="Sykes S."/>
            <person name="Wortman J."/>
            <person name="Nusbaum C."/>
            <person name="Birren B."/>
        </authorList>
    </citation>
    <scope>NUCLEOTIDE SEQUENCE [LARGE SCALE GENOMIC DNA]</scope>
    <source>
        <strain evidence="4">Tanzania (2000708)</strain>
    </source>
</reference>
<organism evidence="3 4">
    <name type="scientific">Plasmodium falciparum Tanzania</name>
    <name type="common">2000708</name>
    <dbReference type="NCBI Taxonomy" id="1036725"/>
    <lineage>
        <taxon>Eukaryota</taxon>
        <taxon>Sar</taxon>
        <taxon>Alveolata</taxon>
        <taxon>Apicomplexa</taxon>
        <taxon>Aconoidasida</taxon>
        <taxon>Haemosporida</taxon>
        <taxon>Plasmodiidae</taxon>
        <taxon>Plasmodium</taxon>
        <taxon>Plasmodium (Laverania)</taxon>
    </lineage>
</organism>
<gene>
    <name evidence="3" type="ORF">PFTANZ_02092</name>
</gene>
<dbReference type="InterPro" id="IPR011990">
    <property type="entry name" value="TPR-like_helical_dom_sf"/>
</dbReference>